<comment type="caution">
    <text evidence="1">The sequence shown here is derived from an EMBL/GenBank/DDBJ whole genome shotgun (WGS) entry which is preliminary data.</text>
</comment>
<reference evidence="1" key="1">
    <citation type="journal article" date="2020" name="mSystems">
        <title>Genome- and Community-Level Interaction Insights into Carbon Utilization and Element Cycling Functions of Hydrothermarchaeota in Hydrothermal Sediment.</title>
        <authorList>
            <person name="Zhou Z."/>
            <person name="Liu Y."/>
            <person name="Xu W."/>
            <person name="Pan J."/>
            <person name="Luo Z.H."/>
            <person name="Li M."/>
        </authorList>
    </citation>
    <scope>NUCLEOTIDE SEQUENCE [LARGE SCALE GENOMIC DNA]</scope>
    <source>
        <strain evidence="1">SpSt-200</strain>
    </source>
</reference>
<dbReference type="EMBL" id="DSIN01000010">
    <property type="protein sequence ID" value="HEF24785.1"/>
    <property type="molecule type" value="Genomic_DNA"/>
</dbReference>
<organism evidence="1">
    <name type="scientific">Pseudomonas graminis</name>
    <dbReference type="NCBI Taxonomy" id="158627"/>
    <lineage>
        <taxon>Bacteria</taxon>
        <taxon>Pseudomonadati</taxon>
        <taxon>Pseudomonadota</taxon>
        <taxon>Gammaproteobacteria</taxon>
        <taxon>Pseudomonadales</taxon>
        <taxon>Pseudomonadaceae</taxon>
        <taxon>Pseudomonas</taxon>
    </lineage>
</organism>
<dbReference type="AlphaFoldDB" id="A0A7C1WPX8"/>
<evidence type="ECO:0000313" key="1">
    <source>
        <dbReference type="EMBL" id="HEF24785.1"/>
    </source>
</evidence>
<protein>
    <submittedName>
        <fullName evidence="1">Type VI secretion protein</fullName>
    </submittedName>
</protein>
<gene>
    <name evidence="1" type="ORF">ENP23_03315</name>
</gene>
<accession>A0A7C1WPX8</accession>
<proteinExistence type="predicted"/>
<sequence length="54" mass="5846">MLTSGDTLMFARHRQAILLTLALLCGLSGCSGNYTFNDKTYRPLGDPQAANRGN</sequence>
<name>A0A7C1WPX8_9PSED</name>